<name>A0A0L8VAY9_9BACT</name>
<dbReference type="AlphaFoldDB" id="A0A0L8VAY9"/>
<protein>
    <submittedName>
        <fullName evidence="1">Uncharacterized protein</fullName>
    </submittedName>
</protein>
<accession>A0A0L8VAY9</accession>
<dbReference type="OrthoDB" id="9846126at2"/>
<proteinExistence type="predicted"/>
<evidence type="ECO:0000313" key="1">
    <source>
        <dbReference type="EMBL" id="KOH45626.1"/>
    </source>
</evidence>
<gene>
    <name evidence="1" type="ORF">NC99_15510</name>
</gene>
<evidence type="ECO:0000313" key="2">
    <source>
        <dbReference type="Proteomes" id="UP000036958"/>
    </source>
</evidence>
<sequence>MEQPFNQTETSLLAILYNEGKPIELTLQRVLDREDQHGNNRLKSFKGSQIQYAKKNLIKLGFIIATEAPKRHDLEEGEGLTRVNDDVTFYYFDLDKKLKLSPQGEAWCNSHFDKL</sequence>
<dbReference type="EMBL" id="LGIA01000087">
    <property type="protein sequence ID" value="KOH45626.1"/>
    <property type="molecule type" value="Genomic_DNA"/>
</dbReference>
<organism evidence="1 2">
    <name type="scientific">Sunxiuqinia dokdonensis</name>
    <dbReference type="NCBI Taxonomy" id="1409788"/>
    <lineage>
        <taxon>Bacteria</taxon>
        <taxon>Pseudomonadati</taxon>
        <taxon>Bacteroidota</taxon>
        <taxon>Bacteroidia</taxon>
        <taxon>Marinilabiliales</taxon>
        <taxon>Prolixibacteraceae</taxon>
        <taxon>Sunxiuqinia</taxon>
    </lineage>
</organism>
<dbReference type="Proteomes" id="UP000036958">
    <property type="component" value="Unassembled WGS sequence"/>
</dbReference>
<comment type="caution">
    <text evidence="1">The sequence shown here is derived from an EMBL/GenBank/DDBJ whole genome shotgun (WGS) entry which is preliminary data.</text>
</comment>
<reference evidence="2" key="1">
    <citation type="submission" date="2015-07" db="EMBL/GenBank/DDBJ databases">
        <title>Genome sequencing of Sunxiuqinia dokdonensis strain SK.</title>
        <authorList>
            <person name="Ahn S."/>
            <person name="Kim B.-C."/>
        </authorList>
    </citation>
    <scope>NUCLEOTIDE SEQUENCE [LARGE SCALE GENOMIC DNA]</scope>
    <source>
        <strain evidence="2">SK</strain>
    </source>
</reference>
<dbReference type="RefSeq" id="WP_053181460.1">
    <property type="nucleotide sequence ID" value="NZ_LGIA01000087.1"/>
</dbReference>
<keyword evidence="2" id="KW-1185">Reference proteome</keyword>